<feature type="region of interest" description="Disordered" evidence="3">
    <location>
        <begin position="217"/>
        <end position="303"/>
    </location>
</feature>
<feature type="domain" description="Tyrosine-protein phosphatase" evidence="4">
    <location>
        <begin position="727"/>
        <end position="898"/>
    </location>
</feature>
<feature type="compositionally biased region" description="Low complexity" evidence="3">
    <location>
        <begin position="56"/>
        <end position="67"/>
    </location>
</feature>
<comment type="caution">
    <text evidence="6">The sequence shown here is derived from an EMBL/GenBank/DDBJ whole genome shotgun (WGS) entry which is preliminary data.</text>
</comment>
<dbReference type="PROSITE" id="PS50056">
    <property type="entry name" value="TYR_PHOSPHATASE_2"/>
    <property type="match status" value="2"/>
</dbReference>
<dbReference type="Gene3D" id="3.90.190.10">
    <property type="entry name" value="Protein tyrosine phosphatase superfamily"/>
    <property type="match status" value="2"/>
</dbReference>
<protein>
    <submittedName>
        <fullName evidence="6">Uncharacterized protein</fullName>
    </submittedName>
</protein>
<dbReference type="FunFam" id="3.90.190.10:FF:000095">
    <property type="entry name" value="Unplaced genomic scaffold supercont1.9, whole genome shotgun sequence"/>
    <property type="match status" value="1"/>
</dbReference>
<proteinExistence type="predicted"/>
<dbReference type="Proteomes" id="UP000037035">
    <property type="component" value="Unassembled WGS sequence"/>
</dbReference>
<dbReference type="InterPro" id="IPR000387">
    <property type="entry name" value="Tyr_Pase_dom"/>
</dbReference>
<dbReference type="PROSITE" id="PS00383">
    <property type="entry name" value="TYR_PHOSPHATASE_1"/>
    <property type="match status" value="1"/>
</dbReference>
<keyword evidence="1" id="KW-0378">Hydrolase</keyword>
<dbReference type="InterPro" id="IPR053239">
    <property type="entry name" value="Dual_spec_PTase"/>
</dbReference>
<dbReference type="PROSITE" id="PS50054">
    <property type="entry name" value="TYR_PHOSPHATASE_DUAL"/>
    <property type="match status" value="1"/>
</dbReference>
<dbReference type="EMBL" id="LAVV01008182">
    <property type="protein sequence ID" value="KNZ53532.1"/>
    <property type="molecule type" value="Genomic_DNA"/>
</dbReference>
<sequence>MDSLKCLSASPLIEANAAIPSHLHPVALRSTTSASSPRIAAASKLVEAQLRASHAPSSSPSSSSLSSLDEKTQVQDALCETDLNQSSAHSARPGFLIHDVAGLTIENSVDEEAYQAPGAIAGLQLDPQRYPLLSSVQTPQAVRPSYAADPIQSIRMISCAEFAEIHDAYIASVSRVDESAVFPWLHCCGVQGTPQAAYFSESPHARTPPRYRGLTIVSADSEPVPRSTFRVSPSASVATIEPSSEDKTRNRARTRSLGASSTNSSTSFDSTATGSTSSGYTGLDSVATTPTSPSTSVVSFDGPEPRASLLRSSLLPQDILERCPHSGQYMGSFASPRLPPSVNLRLFRQQPSRYATISDIVVYSEAGMSDDAIGLAQLIRMAQDQCFRSRGGHAAHAIEYNVYIVSEPFEIFERDFAHVVAVDGWGYRRNKIDFFEREREEMAALTRASEIADNVWLGNSADVPPLKEDLSASRQRAAFEERPPTVTSHFAKADEHGNASFDVCIEAHDQATIISSLQFHLNQNYLDRIKQRPKNGNDSHLAEVVHMEVPSTGQSCPGALSRDKLVRYLVDLCIWVKKIAKPVDSPGRHGRKVLLHCHDGYTETSLFALSYTMYDLGCTLPEAYLHLQNERNRSFFVYPADVALLRRVESRIEQELTDQRKAQLHSMSLDEPSRNLFLRGYVSFGNSSAPSSKSSATPPLTSCGPATPRPSRSQHPWFYDSRFDGHFPSRILPFVYLGNLNHASNALMLKALGITHVVSMGESALVPPAQTSRFISPFTNGCQSNVVNSLWQECASGQINVLDMKGVADDGIDSIRPHIERAMAFIEKCRLAGGKVLVHCRVGVSRSATVVIGYVMKHLKMDLASAYLMVRSRRLNILIQPNLLFMWGLKRLESDMVTNLTSKSNEDSDCQDNTRELIKRRMMSWSYLSREIADLNHRYLC</sequence>
<dbReference type="PANTHER" id="PTHR47550">
    <property type="entry name" value="DUAL SPECIFICITY PROTEIN PHOSPHATASE PPS1"/>
    <property type="match status" value="1"/>
</dbReference>
<dbReference type="PANTHER" id="PTHR47550:SF1">
    <property type="entry name" value="DUAL SPECIFICITY PROTEIN PHOSPHATASE PPS1"/>
    <property type="match status" value="1"/>
</dbReference>
<dbReference type="Pfam" id="PF00782">
    <property type="entry name" value="DSPc"/>
    <property type="match status" value="1"/>
</dbReference>
<evidence type="ECO:0000259" key="5">
    <source>
        <dbReference type="PROSITE" id="PS50056"/>
    </source>
</evidence>
<feature type="compositionally biased region" description="Low complexity" evidence="3">
    <location>
        <begin position="255"/>
        <end position="299"/>
    </location>
</feature>
<dbReference type="VEuPathDB" id="FungiDB:VP01_3211g4"/>
<dbReference type="InterPro" id="IPR029021">
    <property type="entry name" value="Prot-tyrosine_phosphatase-like"/>
</dbReference>
<reference evidence="6 7" key="1">
    <citation type="submission" date="2015-08" db="EMBL/GenBank/DDBJ databases">
        <title>Next Generation Sequencing and Analysis of the Genome of Puccinia sorghi L Schw, the Causal Agent of Maize Common Rust.</title>
        <authorList>
            <person name="Rochi L."/>
            <person name="Burguener G."/>
            <person name="Darino M."/>
            <person name="Turjanski A."/>
            <person name="Kreff E."/>
            <person name="Dieguez M.J."/>
            <person name="Sacco F."/>
        </authorList>
    </citation>
    <scope>NUCLEOTIDE SEQUENCE [LARGE SCALE GENOMIC DNA]</scope>
    <source>
        <strain evidence="6 7">RO10H11247</strain>
    </source>
</reference>
<feature type="compositionally biased region" description="Low complexity" evidence="3">
    <location>
        <begin position="689"/>
        <end position="702"/>
    </location>
</feature>
<dbReference type="GO" id="GO:0005634">
    <property type="term" value="C:nucleus"/>
    <property type="evidence" value="ECO:0007669"/>
    <property type="project" value="GOC"/>
</dbReference>
<dbReference type="GO" id="GO:0033260">
    <property type="term" value="P:nuclear DNA replication"/>
    <property type="evidence" value="ECO:0007669"/>
    <property type="project" value="InterPro"/>
</dbReference>
<organism evidence="6 7">
    <name type="scientific">Puccinia sorghi</name>
    <dbReference type="NCBI Taxonomy" id="27349"/>
    <lineage>
        <taxon>Eukaryota</taxon>
        <taxon>Fungi</taxon>
        <taxon>Dikarya</taxon>
        <taxon>Basidiomycota</taxon>
        <taxon>Pucciniomycotina</taxon>
        <taxon>Pucciniomycetes</taxon>
        <taxon>Pucciniales</taxon>
        <taxon>Pucciniaceae</taxon>
        <taxon>Puccinia</taxon>
    </lineage>
</organism>
<dbReference type="GO" id="GO:0008138">
    <property type="term" value="F:protein tyrosine/serine/threonine phosphatase activity"/>
    <property type="evidence" value="ECO:0007669"/>
    <property type="project" value="InterPro"/>
</dbReference>
<dbReference type="CDD" id="cd14516">
    <property type="entry name" value="DSP_fungal_PPS1"/>
    <property type="match status" value="1"/>
</dbReference>
<keyword evidence="7" id="KW-1185">Reference proteome</keyword>
<feature type="domain" description="Tyrosine specific protein phosphatases" evidence="5">
    <location>
        <begin position="816"/>
        <end position="885"/>
    </location>
</feature>
<keyword evidence="2" id="KW-0904">Protein phosphatase</keyword>
<evidence type="ECO:0000259" key="4">
    <source>
        <dbReference type="PROSITE" id="PS50054"/>
    </source>
</evidence>
<dbReference type="AlphaFoldDB" id="A0A0L6UZ68"/>
<dbReference type="SUPFAM" id="SSF52799">
    <property type="entry name" value="(Phosphotyrosine protein) phosphatases II"/>
    <property type="match status" value="2"/>
</dbReference>
<name>A0A0L6UZ68_9BASI</name>
<accession>A0A0L6UZ68</accession>
<evidence type="ECO:0000256" key="1">
    <source>
        <dbReference type="ARBA" id="ARBA00022801"/>
    </source>
</evidence>
<dbReference type="InterPro" id="IPR020422">
    <property type="entry name" value="TYR_PHOSPHATASE_DUAL_dom"/>
</dbReference>
<feature type="domain" description="Tyrosine specific protein phosphatases" evidence="5">
    <location>
        <begin position="577"/>
        <end position="631"/>
    </location>
</feature>
<evidence type="ECO:0000313" key="7">
    <source>
        <dbReference type="Proteomes" id="UP000037035"/>
    </source>
</evidence>
<dbReference type="InterPro" id="IPR047949">
    <property type="entry name" value="PPS1_DSP"/>
</dbReference>
<dbReference type="STRING" id="27349.A0A0L6UZ68"/>
<dbReference type="InterPro" id="IPR000340">
    <property type="entry name" value="Dual-sp_phosphatase_cat-dom"/>
</dbReference>
<feature type="region of interest" description="Disordered" evidence="3">
    <location>
        <begin position="689"/>
        <end position="712"/>
    </location>
</feature>
<dbReference type="OrthoDB" id="273181at2759"/>
<evidence type="ECO:0000256" key="3">
    <source>
        <dbReference type="SAM" id="MobiDB-lite"/>
    </source>
</evidence>
<gene>
    <name evidence="6" type="ORF">VP01_3211g4</name>
</gene>
<evidence type="ECO:0000256" key="2">
    <source>
        <dbReference type="ARBA" id="ARBA00022912"/>
    </source>
</evidence>
<evidence type="ECO:0000313" key="6">
    <source>
        <dbReference type="EMBL" id="KNZ53532.1"/>
    </source>
</evidence>
<feature type="region of interest" description="Disordered" evidence="3">
    <location>
        <begin position="51"/>
        <end position="71"/>
    </location>
</feature>
<dbReference type="InterPro" id="IPR016130">
    <property type="entry name" value="Tyr_Pase_AS"/>
</dbReference>
<dbReference type="SMART" id="SM00195">
    <property type="entry name" value="DSPc"/>
    <property type="match status" value="1"/>
</dbReference>